<reference evidence="1" key="1">
    <citation type="submission" date="2002-01" db="EMBL/GenBank/DDBJ databases">
        <authorList>
            <person name="Schulte U."/>
            <person name="Aign V."/>
            <person name="Hoheisel J."/>
            <person name="Brandt P."/>
            <person name="Fartmann B."/>
            <person name="Holland R."/>
            <person name="Nyakatura G."/>
            <person name="Mewes H.W."/>
            <person name="Mannhaupt G."/>
        </authorList>
    </citation>
    <scope>NUCLEOTIDE SEQUENCE</scope>
</reference>
<evidence type="ECO:0000313" key="1">
    <source>
        <dbReference type="EMBL" id="CAD21141.1"/>
    </source>
</evidence>
<proteinExistence type="predicted"/>
<organism evidence="1">
    <name type="scientific">Neurospora crassa</name>
    <dbReference type="NCBI Taxonomy" id="5141"/>
    <lineage>
        <taxon>Eukaryota</taxon>
        <taxon>Fungi</taxon>
        <taxon>Dikarya</taxon>
        <taxon>Ascomycota</taxon>
        <taxon>Pezizomycotina</taxon>
        <taxon>Sordariomycetes</taxon>
        <taxon>Sordariomycetidae</taxon>
        <taxon>Sordariales</taxon>
        <taxon>Sordariaceae</taxon>
        <taxon>Neurospora</taxon>
    </lineage>
</organism>
<dbReference type="AlphaFoldDB" id="Q8X069"/>
<accession>Q8X069</accession>
<protein>
    <submittedName>
        <fullName evidence="1">Uncharacterized protein B19C19.030</fullName>
    </submittedName>
</protein>
<gene>
    <name evidence="1" type="primary">B19C19.030</name>
</gene>
<reference evidence="1" key="2">
    <citation type="submission" date="2002-01" db="EMBL/GenBank/DDBJ databases">
        <authorList>
            <person name="German Neurospora genome project"/>
        </authorList>
    </citation>
    <scope>NUCLEOTIDE SEQUENCE</scope>
</reference>
<dbReference type="VEuPathDB" id="FungiDB:NCU03392"/>
<name>Q8X069_NEUCS</name>
<dbReference type="EMBL" id="AL669992">
    <property type="protein sequence ID" value="CAD21141.1"/>
    <property type="molecule type" value="Genomic_DNA"/>
</dbReference>
<sequence>MSPFLPYDVLYRVSDSPIFLPVIALEKEHMTIPDDEYNFWGSVDVLLLHRGNDLAYPGRQVNSMLFLRSIPDIIHYFCVLHLPTACEILDHDFHSHPSVQQLLQFCFISKAFYHAAMPHIFKHVPLNLHEFDHWPQCLQFWSSNETEDLRVKVRRLKIAVKSHGISKYCFVEKNTPHDQALALSAAKERQLRTLMVGLINQLELPMAGLPSLRELIFSVDTFTNVYSDDFVVNRTIPDLVLRTVRDLGCALSNGRFDHLTSLRVKAPADQLVEILLGATRSKQLCVNLKSLHYDRFMAIGSVEDQDAVMAAEEAVLALVELCPNLKELCLFTFHEKPQLHPENTGLDKLIRLDANRSMCFRRPPAFACTIMAPVQAPTPRLRACTKGAKVPQLTGHKGRYARLPRANGAMMMETKSPGLLPIKKSRVAGQ</sequence>